<proteinExistence type="predicted"/>
<evidence type="ECO:0000313" key="1">
    <source>
        <dbReference type="EMBL" id="MDD7966116.1"/>
    </source>
</evidence>
<name>A0ABT5STF4_9PSEU</name>
<dbReference type="Proteomes" id="UP001300763">
    <property type="component" value="Unassembled WGS sequence"/>
</dbReference>
<dbReference type="RefSeq" id="WP_274200651.1">
    <property type="nucleotide sequence ID" value="NZ_JAQZAO010000005.1"/>
</dbReference>
<accession>A0ABT5STF4</accession>
<comment type="caution">
    <text evidence="1">The sequence shown here is derived from an EMBL/GenBank/DDBJ whole genome shotgun (WGS) entry which is preliminary data.</text>
</comment>
<dbReference type="EMBL" id="JAQZAO010000005">
    <property type="protein sequence ID" value="MDD7966116.1"/>
    <property type="molecule type" value="Genomic_DNA"/>
</dbReference>
<evidence type="ECO:0000313" key="2">
    <source>
        <dbReference type="Proteomes" id="UP001300763"/>
    </source>
</evidence>
<organism evidence="1 2">
    <name type="scientific">Actinomycetospora lemnae</name>
    <dbReference type="NCBI Taxonomy" id="3019891"/>
    <lineage>
        <taxon>Bacteria</taxon>
        <taxon>Bacillati</taxon>
        <taxon>Actinomycetota</taxon>
        <taxon>Actinomycetes</taxon>
        <taxon>Pseudonocardiales</taxon>
        <taxon>Pseudonocardiaceae</taxon>
        <taxon>Actinomycetospora</taxon>
    </lineage>
</organism>
<sequence length="211" mass="22841">MGEGLVVVTVQVSVQACTVRELAAAAPELSWTPVCTVNEQLDEPDELSATSLGKLDDPTFLCVRAALPREPGLYLWTAAPDGAWSGQSSDRAVIYLGRATGAGGLRARLGDELRWVRNGVGRTANYRQANFHGHPRAMIMHDARTLYAVTADREQAAELERELLAVASYGCALSPLANGSSWWSSSTHQRRARQRGYDRLVAAGLLIDPIP</sequence>
<keyword evidence="2" id="KW-1185">Reference proteome</keyword>
<protein>
    <recommendedName>
        <fullName evidence="3">GIY-YIG nuclease family protein</fullName>
    </recommendedName>
</protein>
<gene>
    <name evidence="1" type="ORF">PGB27_12270</name>
</gene>
<reference evidence="1 2" key="1">
    <citation type="submission" date="2023-02" db="EMBL/GenBank/DDBJ databases">
        <title>Genome sequencing required for Actinomycetospora new species description.</title>
        <authorList>
            <person name="Saimee Y."/>
            <person name="Duangmal K."/>
        </authorList>
    </citation>
    <scope>NUCLEOTIDE SEQUENCE [LARGE SCALE GENOMIC DNA]</scope>
    <source>
        <strain evidence="1 2">DW7H6</strain>
    </source>
</reference>
<evidence type="ECO:0008006" key="3">
    <source>
        <dbReference type="Google" id="ProtNLM"/>
    </source>
</evidence>